<proteinExistence type="predicted"/>
<dbReference type="Proteomes" id="UP000754710">
    <property type="component" value="Unassembled WGS sequence"/>
</dbReference>
<sequence length="217" mass="21616">MSDLGRASRKGPWAVGVAALLALAMVFVAPTSATAGRSATANKTGSAVVAKSDQGTLRSAISGTTSDGRRVSGTFTPMKFVEQDGALAVEGVIDGVIRGKGAPETFSAVRTLTVQEVNTPDGALPLGGKGMPGAAAAGACDILNLVLGPLDLDLLGLQVHLDQVVLDIVAQSGAGNLLGNLLCAVAGLLDPASPLEGLLTQLTGLLNQILGALNLGL</sequence>
<organism evidence="2 3">
    <name type="scientific">Nocardioides jiangsuensis</name>
    <dbReference type="NCBI Taxonomy" id="2866161"/>
    <lineage>
        <taxon>Bacteria</taxon>
        <taxon>Bacillati</taxon>
        <taxon>Actinomycetota</taxon>
        <taxon>Actinomycetes</taxon>
        <taxon>Propionibacteriales</taxon>
        <taxon>Nocardioidaceae</taxon>
        <taxon>Nocardioides</taxon>
    </lineage>
</organism>
<comment type="caution">
    <text evidence="2">The sequence shown here is derived from an EMBL/GenBank/DDBJ whole genome shotgun (WGS) entry which is preliminary data.</text>
</comment>
<accession>A0ABS7RIZ8</accession>
<gene>
    <name evidence="2" type="ORF">K1X13_09335</name>
</gene>
<dbReference type="RefSeq" id="WP_221024827.1">
    <property type="nucleotide sequence ID" value="NZ_JAIEZQ010000002.1"/>
</dbReference>
<name>A0ABS7RIZ8_9ACTN</name>
<reference evidence="2 3" key="1">
    <citation type="submission" date="2021-08" db="EMBL/GenBank/DDBJ databases">
        <title>Nocardioides bacterium WL0053 sp. nov., isolated from the sediment.</title>
        <authorList>
            <person name="Wang L."/>
            <person name="Zhang D."/>
            <person name="Zhang A."/>
        </authorList>
    </citation>
    <scope>NUCLEOTIDE SEQUENCE [LARGE SCALE GENOMIC DNA]</scope>
    <source>
        <strain evidence="2 3">WL0053</strain>
    </source>
</reference>
<feature type="signal peptide" evidence="1">
    <location>
        <begin position="1"/>
        <end position="35"/>
    </location>
</feature>
<keyword evidence="3" id="KW-1185">Reference proteome</keyword>
<evidence type="ECO:0000256" key="1">
    <source>
        <dbReference type="SAM" id="SignalP"/>
    </source>
</evidence>
<protein>
    <recommendedName>
        <fullName evidence="4">ABC transporter substrate-binding protein</fullName>
    </recommendedName>
</protein>
<keyword evidence="1" id="KW-0732">Signal</keyword>
<evidence type="ECO:0000313" key="2">
    <source>
        <dbReference type="EMBL" id="MBY9075020.1"/>
    </source>
</evidence>
<feature type="chain" id="PRO_5045365068" description="ABC transporter substrate-binding protein" evidence="1">
    <location>
        <begin position="36"/>
        <end position="217"/>
    </location>
</feature>
<evidence type="ECO:0000313" key="3">
    <source>
        <dbReference type="Proteomes" id="UP000754710"/>
    </source>
</evidence>
<evidence type="ECO:0008006" key="4">
    <source>
        <dbReference type="Google" id="ProtNLM"/>
    </source>
</evidence>
<dbReference type="EMBL" id="JAIEZQ010000002">
    <property type="protein sequence ID" value="MBY9075020.1"/>
    <property type="molecule type" value="Genomic_DNA"/>
</dbReference>